<keyword evidence="4" id="KW-0507">mRNA processing</keyword>
<comment type="function">
    <text evidence="7">Catalyzes the synthesis of dihydrouridine, a modified base found in the D-loop of most tRNAs. Specifically modifies U47 in cytoplasmic tRNAs. Catalyzes the synthesis of dihydrouridine in some mRNAs, thereby affecting their translation.</text>
</comment>
<keyword evidence="2" id="KW-0285">Flavoprotein</keyword>
<organism evidence="12 13">
    <name type="scientific">Coniochaeta hoffmannii</name>
    <dbReference type="NCBI Taxonomy" id="91930"/>
    <lineage>
        <taxon>Eukaryota</taxon>
        <taxon>Fungi</taxon>
        <taxon>Dikarya</taxon>
        <taxon>Ascomycota</taxon>
        <taxon>Pezizomycotina</taxon>
        <taxon>Sordariomycetes</taxon>
        <taxon>Sordariomycetidae</taxon>
        <taxon>Coniochaetales</taxon>
        <taxon>Coniochaetaceae</taxon>
        <taxon>Coniochaeta</taxon>
    </lineage>
</organism>
<evidence type="ECO:0000256" key="1">
    <source>
        <dbReference type="ARBA" id="ARBA00001917"/>
    </source>
</evidence>
<comment type="caution">
    <text evidence="12">The sequence shown here is derived from an EMBL/GenBank/DDBJ whole genome shotgun (WGS) entry which is preliminary data.</text>
</comment>
<accession>A0AA38S5S9</accession>
<evidence type="ECO:0000313" key="13">
    <source>
        <dbReference type="Proteomes" id="UP001174691"/>
    </source>
</evidence>
<feature type="region of interest" description="Disordered" evidence="10">
    <location>
        <begin position="370"/>
        <end position="434"/>
    </location>
</feature>
<evidence type="ECO:0000256" key="7">
    <source>
        <dbReference type="ARBA" id="ARBA00045934"/>
    </source>
</evidence>
<gene>
    <name evidence="12" type="ORF">NKR19_g2297</name>
</gene>
<dbReference type="PROSITE" id="PS01136">
    <property type="entry name" value="UPF0034"/>
    <property type="match status" value="1"/>
</dbReference>
<dbReference type="InterPro" id="IPR018517">
    <property type="entry name" value="tRNA_hU_synthase_CS"/>
</dbReference>
<comment type="catalytic activity">
    <reaction evidence="8">
        <text>a 5,6-dihydrouridine in mRNA + NAD(+) = a uridine in mRNA + NADH + H(+)</text>
        <dbReference type="Rhea" id="RHEA:69851"/>
        <dbReference type="Rhea" id="RHEA-COMP:14658"/>
        <dbReference type="Rhea" id="RHEA-COMP:17789"/>
        <dbReference type="ChEBI" id="CHEBI:15378"/>
        <dbReference type="ChEBI" id="CHEBI:57540"/>
        <dbReference type="ChEBI" id="CHEBI:57945"/>
        <dbReference type="ChEBI" id="CHEBI:65315"/>
        <dbReference type="ChEBI" id="CHEBI:74443"/>
    </reaction>
    <physiologicalReaction direction="right-to-left" evidence="8">
        <dbReference type="Rhea" id="RHEA:69853"/>
    </physiologicalReaction>
</comment>
<keyword evidence="6" id="KW-0560">Oxidoreductase</keyword>
<sequence length="455" mass="49103">MTASEGAAAATVKLKVPIPANGVDYRGKVVLAPMVRSGELPSRLLALHYGADLVWGPETVDHAMIGTTRSVNPSTGMVEYTKPPPNAQPSKKNPEAHKTPQLIYRLDPVRERGRLIFQIGTSDPDRAVAAARLVAADVAGIDVNAGCPKPFSTSGGMGAALLKTPDKLCAILRALVGSIVPEFQVGVSVKIRLLETPAETESLVRALCQTGITGLTIHCRTAPMRKTEPVKREQLKMIVDVCHMHGVACLINGDVAGRDEGMQLAREYGADGAMIATAAERNSSCFRAAEHGGMADWRELVEHYLRFAMEVDNKFGNTKYQLNILIPGREPLLKKMHTAPNYVAVCEALGYNSLVDQARVVDERLSISPEAKARKKAAKEAAIKEKDRQQQLLQNQEMKQQQQSNKRKFSDSSPTLRSTSPLSPPRKVLAEGEGNGNCNVAFGVSSQATPSATLV</sequence>
<dbReference type="Pfam" id="PF01207">
    <property type="entry name" value="Dus"/>
    <property type="match status" value="1"/>
</dbReference>
<protein>
    <submittedName>
        <fullName evidence="12">tRNA-dihydrouridine synthase</fullName>
    </submittedName>
</protein>
<dbReference type="CDD" id="cd02801">
    <property type="entry name" value="DUS_like_FMN"/>
    <property type="match status" value="1"/>
</dbReference>
<name>A0AA38S5S9_9PEZI</name>
<dbReference type="GO" id="GO:0006397">
    <property type="term" value="P:mRNA processing"/>
    <property type="evidence" value="ECO:0007669"/>
    <property type="project" value="UniProtKB-KW"/>
</dbReference>
<evidence type="ECO:0000313" key="12">
    <source>
        <dbReference type="EMBL" id="KAJ9161403.1"/>
    </source>
</evidence>
<keyword evidence="3" id="KW-0288">FMN</keyword>
<evidence type="ECO:0000256" key="3">
    <source>
        <dbReference type="ARBA" id="ARBA00022643"/>
    </source>
</evidence>
<dbReference type="InterPro" id="IPR035587">
    <property type="entry name" value="DUS-like_FMN-bd"/>
</dbReference>
<proteinExistence type="predicted"/>
<comment type="cofactor">
    <cofactor evidence="1">
        <name>FMN</name>
        <dbReference type="ChEBI" id="CHEBI:58210"/>
    </cofactor>
</comment>
<feature type="compositionally biased region" description="Low complexity" evidence="10">
    <location>
        <begin position="390"/>
        <end position="403"/>
    </location>
</feature>
<evidence type="ECO:0000256" key="8">
    <source>
        <dbReference type="ARBA" id="ARBA00048342"/>
    </source>
</evidence>
<dbReference type="InterPro" id="IPR013785">
    <property type="entry name" value="Aldolase_TIM"/>
</dbReference>
<dbReference type="PANTHER" id="PTHR45936">
    <property type="entry name" value="TRNA-DIHYDROURIDINE(20) SYNTHASE [NAD(P)+]-LIKE"/>
    <property type="match status" value="1"/>
</dbReference>
<reference evidence="12" key="1">
    <citation type="submission" date="2022-07" db="EMBL/GenBank/DDBJ databases">
        <title>Fungi with potential for degradation of polypropylene.</title>
        <authorList>
            <person name="Gostincar C."/>
        </authorList>
    </citation>
    <scope>NUCLEOTIDE SEQUENCE</scope>
    <source>
        <strain evidence="12">EXF-13287</strain>
    </source>
</reference>
<dbReference type="GO" id="GO:0017150">
    <property type="term" value="F:tRNA dihydrouridine synthase activity"/>
    <property type="evidence" value="ECO:0007669"/>
    <property type="project" value="InterPro"/>
</dbReference>
<evidence type="ECO:0000256" key="10">
    <source>
        <dbReference type="SAM" id="MobiDB-lite"/>
    </source>
</evidence>
<keyword evidence="13" id="KW-1185">Reference proteome</keyword>
<dbReference type="AlphaFoldDB" id="A0AA38S5S9"/>
<feature type="compositionally biased region" description="Basic and acidic residues" evidence="10">
    <location>
        <begin position="378"/>
        <end position="389"/>
    </location>
</feature>
<dbReference type="InterPro" id="IPR052582">
    <property type="entry name" value="tRNA-DUS-like"/>
</dbReference>
<evidence type="ECO:0000259" key="11">
    <source>
        <dbReference type="Pfam" id="PF01207"/>
    </source>
</evidence>
<dbReference type="Proteomes" id="UP001174691">
    <property type="component" value="Unassembled WGS sequence"/>
</dbReference>
<dbReference type="SUPFAM" id="SSF51395">
    <property type="entry name" value="FMN-linked oxidoreductases"/>
    <property type="match status" value="1"/>
</dbReference>
<dbReference type="Gene3D" id="3.20.20.70">
    <property type="entry name" value="Aldolase class I"/>
    <property type="match status" value="1"/>
</dbReference>
<evidence type="ECO:0000256" key="4">
    <source>
        <dbReference type="ARBA" id="ARBA00022664"/>
    </source>
</evidence>
<dbReference type="GO" id="GO:0005737">
    <property type="term" value="C:cytoplasm"/>
    <property type="evidence" value="ECO:0007669"/>
    <property type="project" value="TreeGrafter"/>
</dbReference>
<evidence type="ECO:0000256" key="5">
    <source>
        <dbReference type="ARBA" id="ARBA00022694"/>
    </source>
</evidence>
<comment type="catalytic activity">
    <reaction evidence="9">
        <text>a 5,6-dihydrouridine in mRNA + NADP(+) = a uridine in mRNA + NADPH + H(+)</text>
        <dbReference type="Rhea" id="RHEA:69855"/>
        <dbReference type="Rhea" id="RHEA-COMP:14658"/>
        <dbReference type="Rhea" id="RHEA-COMP:17789"/>
        <dbReference type="ChEBI" id="CHEBI:15378"/>
        <dbReference type="ChEBI" id="CHEBI:57783"/>
        <dbReference type="ChEBI" id="CHEBI:58349"/>
        <dbReference type="ChEBI" id="CHEBI:65315"/>
        <dbReference type="ChEBI" id="CHEBI:74443"/>
    </reaction>
    <physiologicalReaction direction="right-to-left" evidence="9">
        <dbReference type="Rhea" id="RHEA:69857"/>
    </physiologicalReaction>
</comment>
<evidence type="ECO:0000256" key="9">
    <source>
        <dbReference type="ARBA" id="ARBA00049447"/>
    </source>
</evidence>
<dbReference type="GO" id="GO:0050660">
    <property type="term" value="F:flavin adenine dinucleotide binding"/>
    <property type="evidence" value="ECO:0007669"/>
    <property type="project" value="InterPro"/>
</dbReference>
<dbReference type="EMBL" id="JANBVN010000023">
    <property type="protein sequence ID" value="KAJ9161403.1"/>
    <property type="molecule type" value="Genomic_DNA"/>
</dbReference>
<feature type="domain" description="DUS-like FMN-binding" evidence="11">
    <location>
        <begin position="100"/>
        <end position="322"/>
    </location>
</feature>
<evidence type="ECO:0000256" key="6">
    <source>
        <dbReference type="ARBA" id="ARBA00023002"/>
    </source>
</evidence>
<feature type="compositionally biased region" description="Low complexity" evidence="10">
    <location>
        <begin position="412"/>
        <end position="421"/>
    </location>
</feature>
<evidence type="ECO:0000256" key="2">
    <source>
        <dbReference type="ARBA" id="ARBA00022630"/>
    </source>
</evidence>
<dbReference type="PANTHER" id="PTHR45936:SF1">
    <property type="entry name" value="TRNA-DIHYDROURIDINE(20) SYNTHASE [NAD(P)+]-LIKE"/>
    <property type="match status" value="1"/>
</dbReference>
<keyword evidence="5" id="KW-0819">tRNA processing</keyword>